<gene>
    <name evidence="3" type="ORF">MMAGJ_39150</name>
</gene>
<keyword evidence="4" id="KW-1185">Reference proteome</keyword>
<feature type="compositionally biased region" description="Low complexity" evidence="1">
    <location>
        <begin position="109"/>
        <end position="121"/>
    </location>
</feature>
<dbReference type="EMBL" id="AP022567">
    <property type="protein sequence ID" value="BBX34633.1"/>
    <property type="molecule type" value="Genomic_DNA"/>
</dbReference>
<dbReference type="PANTHER" id="PTHR43096:SF58">
    <property type="entry name" value="CHAPERONE DNAJ-DOMAIN SUPERFAMILY PROTEIN"/>
    <property type="match status" value="1"/>
</dbReference>
<dbReference type="InterPro" id="IPR036869">
    <property type="entry name" value="J_dom_sf"/>
</dbReference>
<proteinExistence type="predicted"/>
<feature type="domain" description="J" evidence="2">
    <location>
        <begin position="30"/>
        <end position="97"/>
    </location>
</feature>
<dbReference type="CDD" id="cd06257">
    <property type="entry name" value="DnaJ"/>
    <property type="match status" value="1"/>
</dbReference>
<dbReference type="PRINTS" id="PR00625">
    <property type="entry name" value="JDOMAIN"/>
</dbReference>
<dbReference type="SUPFAM" id="SSF46565">
    <property type="entry name" value="Chaperone J-domain"/>
    <property type="match status" value="1"/>
</dbReference>
<name>A0ABN5Y903_MYCME</name>
<sequence length="149" mass="16024">MAPGSRPQARESPLVVSSEVPDIMMRHNPDPYLVLGVSPTATQAEITHAYRTQLRAQHPDTRRTPDAATADEELRNLLAAYALLRDPARRADYDRATGRGAPPEPDPPGAVAVAGPSAGPAQIPIRFRHTPRAAGASPPLRAGPVRRHR</sequence>
<evidence type="ECO:0000313" key="3">
    <source>
        <dbReference type="EMBL" id="BBX34633.1"/>
    </source>
</evidence>
<reference evidence="3 4" key="1">
    <citation type="journal article" date="2019" name="Emerg. Microbes Infect.">
        <title>Comprehensive subspecies identification of 175 nontuberculous mycobacteria species based on 7547 genomic profiles.</title>
        <authorList>
            <person name="Matsumoto Y."/>
            <person name="Kinjo T."/>
            <person name="Motooka D."/>
            <person name="Nabeya D."/>
            <person name="Jung N."/>
            <person name="Uechi K."/>
            <person name="Horii T."/>
            <person name="Iida T."/>
            <person name="Fujita J."/>
            <person name="Nakamura S."/>
        </authorList>
    </citation>
    <scope>NUCLEOTIDE SEQUENCE [LARGE SCALE GENOMIC DNA]</scope>
    <source>
        <strain evidence="3 4">JCM 12375</strain>
    </source>
</reference>
<evidence type="ECO:0000313" key="4">
    <source>
        <dbReference type="Proteomes" id="UP000465622"/>
    </source>
</evidence>
<dbReference type="Pfam" id="PF00226">
    <property type="entry name" value="DnaJ"/>
    <property type="match status" value="1"/>
</dbReference>
<evidence type="ECO:0000259" key="2">
    <source>
        <dbReference type="PROSITE" id="PS50076"/>
    </source>
</evidence>
<accession>A0ABN5Y903</accession>
<dbReference type="PROSITE" id="PS50076">
    <property type="entry name" value="DNAJ_2"/>
    <property type="match status" value="1"/>
</dbReference>
<feature type="compositionally biased region" description="Basic and acidic residues" evidence="1">
    <location>
        <begin position="88"/>
        <end position="97"/>
    </location>
</feature>
<feature type="region of interest" description="Disordered" evidence="1">
    <location>
        <begin position="88"/>
        <end position="149"/>
    </location>
</feature>
<organism evidence="3 4">
    <name type="scientific">Mycolicibacterium mageritense</name>
    <name type="common">Mycobacterium mageritense</name>
    <dbReference type="NCBI Taxonomy" id="53462"/>
    <lineage>
        <taxon>Bacteria</taxon>
        <taxon>Bacillati</taxon>
        <taxon>Actinomycetota</taxon>
        <taxon>Actinomycetes</taxon>
        <taxon>Mycobacteriales</taxon>
        <taxon>Mycobacteriaceae</taxon>
        <taxon>Mycolicibacterium</taxon>
    </lineage>
</organism>
<protein>
    <recommendedName>
        <fullName evidence="2">J domain-containing protein</fullName>
    </recommendedName>
</protein>
<dbReference type="PANTHER" id="PTHR43096">
    <property type="entry name" value="DNAJ HOMOLOG 1, MITOCHONDRIAL-RELATED"/>
    <property type="match status" value="1"/>
</dbReference>
<dbReference type="Gene3D" id="1.10.287.110">
    <property type="entry name" value="DnaJ domain"/>
    <property type="match status" value="1"/>
</dbReference>
<dbReference type="SMART" id="SM00271">
    <property type="entry name" value="DnaJ"/>
    <property type="match status" value="1"/>
</dbReference>
<dbReference type="RefSeq" id="WP_407663287.1">
    <property type="nucleotide sequence ID" value="NZ_AP022567.1"/>
</dbReference>
<evidence type="ECO:0000256" key="1">
    <source>
        <dbReference type="SAM" id="MobiDB-lite"/>
    </source>
</evidence>
<dbReference type="Proteomes" id="UP000465622">
    <property type="component" value="Chromosome"/>
</dbReference>
<dbReference type="InterPro" id="IPR001623">
    <property type="entry name" value="DnaJ_domain"/>
</dbReference>